<dbReference type="InterPro" id="IPR036156">
    <property type="entry name" value="Beta-gal/glucu_dom_sf"/>
</dbReference>
<dbReference type="Gene3D" id="2.60.40.10">
    <property type="entry name" value="Immunoglobulins"/>
    <property type="match status" value="2"/>
</dbReference>
<dbReference type="InterPro" id="IPR006103">
    <property type="entry name" value="Glyco_hydro_2_cat"/>
</dbReference>
<accession>A0A1H3SYF3</accession>
<feature type="domain" description="DUF4982" evidence="8">
    <location>
        <begin position="624"/>
        <end position="677"/>
    </location>
</feature>
<name>A0A1H3SYF3_9PSEU</name>
<dbReference type="AlphaFoldDB" id="A0A1H3SYF3"/>
<gene>
    <name evidence="9" type="ORF">SAMN05421504_11668</name>
</gene>
<evidence type="ECO:0000256" key="1">
    <source>
        <dbReference type="ARBA" id="ARBA00007401"/>
    </source>
</evidence>
<keyword evidence="2" id="KW-0378">Hydrolase</keyword>
<dbReference type="PRINTS" id="PR00132">
    <property type="entry name" value="GLHYDRLASE2"/>
</dbReference>
<dbReference type="RefSeq" id="WP_218134997.1">
    <property type="nucleotide sequence ID" value="NZ_FNON01000016.1"/>
</dbReference>
<feature type="signal peptide" evidence="4">
    <location>
        <begin position="1"/>
        <end position="26"/>
    </location>
</feature>
<dbReference type="Pfam" id="PF16355">
    <property type="entry name" value="DUF4982"/>
    <property type="match status" value="1"/>
</dbReference>
<dbReference type="Pfam" id="PF00703">
    <property type="entry name" value="Glyco_hydro_2"/>
    <property type="match status" value="1"/>
</dbReference>
<keyword evidence="10" id="KW-1185">Reference proteome</keyword>
<evidence type="ECO:0000256" key="2">
    <source>
        <dbReference type="ARBA" id="ARBA00022801"/>
    </source>
</evidence>
<dbReference type="SUPFAM" id="SSF49303">
    <property type="entry name" value="beta-Galactosidase/glucuronidase domain"/>
    <property type="match status" value="1"/>
</dbReference>
<comment type="similarity">
    <text evidence="1">Belongs to the glycosyl hydrolase 2 family.</text>
</comment>
<evidence type="ECO:0000256" key="3">
    <source>
        <dbReference type="ARBA" id="ARBA00023295"/>
    </source>
</evidence>
<feature type="domain" description="Glycoside hydrolase family 2 catalytic" evidence="6">
    <location>
        <begin position="314"/>
        <end position="594"/>
    </location>
</feature>
<dbReference type="STRING" id="589385.SAMN05421504_11668"/>
<protein>
    <submittedName>
        <fullName evidence="9">Beta-galactosidase</fullName>
    </submittedName>
</protein>
<dbReference type="Gene3D" id="2.60.120.260">
    <property type="entry name" value="Galactose-binding domain-like"/>
    <property type="match status" value="1"/>
</dbReference>
<dbReference type="InterPro" id="IPR006102">
    <property type="entry name" value="Ig-like_GH2"/>
</dbReference>
<feature type="chain" id="PRO_5011650570" evidence="4">
    <location>
        <begin position="27"/>
        <end position="687"/>
    </location>
</feature>
<proteinExistence type="inferred from homology"/>
<dbReference type="SUPFAM" id="SSF49785">
    <property type="entry name" value="Galactose-binding domain-like"/>
    <property type="match status" value="1"/>
</dbReference>
<dbReference type="InterPro" id="IPR006101">
    <property type="entry name" value="Glyco_hydro_2"/>
</dbReference>
<dbReference type="GO" id="GO:0005975">
    <property type="term" value="P:carbohydrate metabolic process"/>
    <property type="evidence" value="ECO:0007669"/>
    <property type="project" value="InterPro"/>
</dbReference>
<dbReference type="InterPro" id="IPR032311">
    <property type="entry name" value="DUF4982"/>
</dbReference>
<dbReference type="Proteomes" id="UP000199515">
    <property type="component" value="Unassembled WGS sequence"/>
</dbReference>
<dbReference type="InterPro" id="IPR017853">
    <property type="entry name" value="GH"/>
</dbReference>
<keyword evidence="4" id="KW-0732">Signal</keyword>
<dbReference type="InterPro" id="IPR013783">
    <property type="entry name" value="Ig-like_fold"/>
</dbReference>
<dbReference type="Pfam" id="PF02836">
    <property type="entry name" value="Glyco_hydro_2_C"/>
    <property type="match status" value="1"/>
</dbReference>
<dbReference type="GO" id="GO:0004553">
    <property type="term" value="F:hydrolase activity, hydrolyzing O-glycosyl compounds"/>
    <property type="evidence" value="ECO:0007669"/>
    <property type="project" value="InterPro"/>
</dbReference>
<evidence type="ECO:0000259" key="8">
    <source>
        <dbReference type="Pfam" id="PF16355"/>
    </source>
</evidence>
<dbReference type="InterPro" id="IPR006104">
    <property type="entry name" value="Glyco_hydro_2_N"/>
</dbReference>
<evidence type="ECO:0000259" key="7">
    <source>
        <dbReference type="Pfam" id="PF02837"/>
    </source>
</evidence>
<evidence type="ECO:0000259" key="5">
    <source>
        <dbReference type="Pfam" id="PF00703"/>
    </source>
</evidence>
<keyword evidence="3" id="KW-0326">Glycosidase</keyword>
<evidence type="ECO:0000313" key="10">
    <source>
        <dbReference type="Proteomes" id="UP000199515"/>
    </source>
</evidence>
<feature type="domain" description="Glycosyl hydrolases family 2 sugar binding" evidence="7">
    <location>
        <begin position="81"/>
        <end position="182"/>
    </location>
</feature>
<dbReference type="InterPro" id="IPR051913">
    <property type="entry name" value="GH2_Domain-Containing"/>
</dbReference>
<dbReference type="PANTHER" id="PTHR42732:SF1">
    <property type="entry name" value="BETA-MANNOSIDASE"/>
    <property type="match status" value="1"/>
</dbReference>
<dbReference type="PANTHER" id="PTHR42732">
    <property type="entry name" value="BETA-GALACTOSIDASE"/>
    <property type="match status" value="1"/>
</dbReference>
<evidence type="ECO:0000256" key="4">
    <source>
        <dbReference type="SAM" id="SignalP"/>
    </source>
</evidence>
<reference evidence="9 10" key="1">
    <citation type="submission" date="2016-10" db="EMBL/GenBank/DDBJ databases">
        <authorList>
            <person name="de Groot N.N."/>
        </authorList>
    </citation>
    <scope>NUCLEOTIDE SEQUENCE [LARGE SCALE GENOMIC DNA]</scope>
    <source>
        <strain evidence="9 10">CPCC 202699</strain>
    </source>
</reference>
<dbReference type="EMBL" id="FNON01000016">
    <property type="protein sequence ID" value="SDZ42964.1"/>
    <property type="molecule type" value="Genomic_DNA"/>
</dbReference>
<organism evidence="9 10">
    <name type="scientific">Amycolatopsis xylanica</name>
    <dbReference type="NCBI Taxonomy" id="589385"/>
    <lineage>
        <taxon>Bacteria</taxon>
        <taxon>Bacillati</taxon>
        <taxon>Actinomycetota</taxon>
        <taxon>Actinomycetes</taxon>
        <taxon>Pseudonocardiales</taxon>
        <taxon>Pseudonocardiaceae</taxon>
        <taxon>Amycolatopsis</taxon>
    </lineage>
</organism>
<dbReference type="InterPro" id="IPR008979">
    <property type="entry name" value="Galactose-bd-like_sf"/>
</dbReference>
<dbReference type="SUPFAM" id="SSF51445">
    <property type="entry name" value="(Trans)glycosidases"/>
    <property type="match status" value="1"/>
</dbReference>
<sequence length="687" mass="75618">MARFRLLGLSLILAATSFAFVPAVHAVTEVRQQTTLDAGWRFVRSDVAGAETPGFNDSAWTATSVPHTWNAQDGQDGGSNYYRGVGWYRKHFTPSAGLAGKKLWLQFDGVNSVSDVWVNGTKLGQHKGGFAGFRFDATAAVRLGQDNVLAVKVSNAANADIAPLQADFTFYGGIYRDVSLLAVDPLSVRLGDYGGPGVYVRQRAVTAASADIDVTTKAWNNFAASKNVRLHTVVRDAAGTVVTENTTASRAVAAATGFEQVQRLTIRNPHRWQGKEDPYLYKVSVEVLDGTRVADVVTQPLGLRSSTVDPAAGFSLNGKHLALHGVNAHQDRLDQGWAVPPSQHVQDFDLMDEMGVNALRTAHYQQAQQVYDLADQRGYVVWAEIPLVDKVTDSAAFRANAQQQMYELIRQNFNHPSIAFWGIGNEQRTNDAVTNDILDLLAKQVKAEDSGRFSTYATNQGDTDALSSHADVSGYNRYYGWYNKSATGPGAWADALHAKDPAREIGLSEYGAGASVIQHEENPAPPVTTSRWHPEEYQNILHENHWKQISTRPFLWGTFVWNMFDFGVDSRSEGDTLGRNDKGLVTYDRSIRKDSFYWYKANWTNTPFVYLTSRRWTQRTAASTTVKVYGTADSVSLSLNGTPVSTKTSADHIFTWPITLKPGPNVLTVTGTRAGQTFTDTVTWTLT</sequence>
<dbReference type="Pfam" id="PF02837">
    <property type="entry name" value="Glyco_hydro_2_N"/>
    <property type="match status" value="1"/>
</dbReference>
<dbReference type="Gene3D" id="3.20.20.80">
    <property type="entry name" value="Glycosidases"/>
    <property type="match status" value="1"/>
</dbReference>
<evidence type="ECO:0000259" key="6">
    <source>
        <dbReference type="Pfam" id="PF02836"/>
    </source>
</evidence>
<feature type="domain" description="Glycoside hydrolase family 2 immunoglobulin-like beta-sandwich" evidence="5">
    <location>
        <begin position="198"/>
        <end position="304"/>
    </location>
</feature>
<evidence type="ECO:0000313" key="9">
    <source>
        <dbReference type="EMBL" id="SDZ42964.1"/>
    </source>
</evidence>